<accession>A0A1I7YNU2</accession>
<evidence type="ECO:0000256" key="1">
    <source>
        <dbReference type="SAM" id="Phobius"/>
    </source>
</evidence>
<feature type="transmembrane region" description="Helical" evidence="1">
    <location>
        <begin position="33"/>
        <end position="55"/>
    </location>
</feature>
<evidence type="ECO:0000313" key="2">
    <source>
        <dbReference type="Proteomes" id="UP000095287"/>
    </source>
</evidence>
<proteinExistence type="predicted"/>
<name>A0A1I7YNU2_9BILA</name>
<feature type="transmembrane region" description="Helical" evidence="1">
    <location>
        <begin position="67"/>
        <end position="90"/>
    </location>
</feature>
<organism evidence="2 3">
    <name type="scientific">Steinernema glaseri</name>
    <dbReference type="NCBI Taxonomy" id="37863"/>
    <lineage>
        <taxon>Eukaryota</taxon>
        <taxon>Metazoa</taxon>
        <taxon>Ecdysozoa</taxon>
        <taxon>Nematoda</taxon>
        <taxon>Chromadorea</taxon>
        <taxon>Rhabditida</taxon>
        <taxon>Tylenchina</taxon>
        <taxon>Panagrolaimomorpha</taxon>
        <taxon>Strongyloidoidea</taxon>
        <taxon>Steinernematidae</taxon>
        <taxon>Steinernema</taxon>
    </lineage>
</organism>
<feature type="transmembrane region" description="Helical" evidence="1">
    <location>
        <begin position="154"/>
        <end position="175"/>
    </location>
</feature>
<feature type="transmembrane region" description="Helical" evidence="1">
    <location>
        <begin position="187"/>
        <end position="208"/>
    </location>
</feature>
<sequence>MTLTGILQLFAGPGAFCWGLIQFVTSEPHGILHFFAVLYVASITTDLLLNLVLALNRVKVILKISAAPYICNVLMALACLYGVFYTAALLSPYCGYVMTPGHYVGSYDISKPYSELFRKMNSTSSSLAFLCYLVIIVTLVWMRSNSQALHKKEWSILIYAGVRFTIDTSLTIVFLFVDLRDSPRTDIALGLTYMLNQLLVSPLLYFAFNGYESRPSTRRSFWREDQRRRLRCVARDGVNTCLFSSPLADQ</sequence>
<keyword evidence="1" id="KW-0812">Transmembrane</keyword>
<keyword evidence="1" id="KW-0472">Membrane</keyword>
<keyword evidence="1" id="KW-1133">Transmembrane helix</keyword>
<dbReference type="AlphaFoldDB" id="A0A1I7YNU2"/>
<protein>
    <submittedName>
        <fullName evidence="3">G protein-coupled receptor</fullName>
    </submittedName>
</protein>
<reference evidence="3" key="1">
    <citation type="submission" date="2016-11" db="UniProtKB">
        <authorList>
            <consortium name="WormBaseParasite"/>
        </authorList>
    </citation>
    <scope>IDENTIFICATION</scope>
</reference>
<dbReference type="WBParaSite" id="L893_g17973.t1">
    <property type="protein sequence ID" value="L893_g17973.t1"/>
    <property type="gene ID" value="L893_g17973"/>
</dbReference>
<evidence type="ECO:0000313" key="3">
    <source>
        <dbReference type="WBParaSite" id="L893_g17973.t1"/>
    </source>
</evidence>
<dbReference type="Proteomes" id="UP000095287">
    <property type="component" value="Unplaced"/>
</dbReference>
<keyword evidence="2" id="KW-1185">Reference proteome</keyword>
<feature type="transmembrane region" description="Helical" evidence="1">
    <location>
        <begin position="123"/>
        <end position="142"/>
    </location>
</feature>